<gene>
    <name evidence="3" type="ORF">ES332_D12G067400v1</name>
</gene>
<dbReference type="Pfam" id="PF08731">
    <property type="entry name" value="AFT"/>
    <property type="match status" value="1"/>
</dbReference>
<dbReference type="AlphaFoldDB" id="A0A5D2I6M9"/>
<evidence type="ECO:0000259" key="2">
    <source>
        <dbReference type="Pfam" id="PF10551"/>
    </source>
</evidence>
<dbReference type="CDD" id="cd22744">
    <property type="entry name" value="OTU"/>
    <property type="match status" value="1"/>
</dbReference>
<dbReference type="EMBL" id="CM017634">
    <property type="protein sequence ID" value="TYH37823.1"/>
    <property type="molecule type" value="Genomic_DNA"/>
</dbReference>
<sequence>MATSPFFTDRVFESREELMQWVQNTAFSLGYIIVTRRSKAKENGVVSYVTLICDRGGEYKFKESSKKSGTKKTNCKFQLVGSYLKQYDGWTLRVICDQHNHPPAQHMEGHAYARWLKENKKKLLVDLTSKNATPRDILSALKEQDQNNVSTQKTIYNARQKLHSSWNVSKTPIQVLMLLLNDKQFFTEFSINNISNELENLFFIHPRSLDIWRAFPHVLIVDATYKTNKYDLPFVQIVGVTSTNKTFSIAFAFIINEKEEKYNWALTCLKLTLEECMYPRVIATDREFALMNACQQVFPDITRLLYSFRAMWTVLVESPTWILYTKNYKKLQSMSSEYPGVLKYLDQVWLSKYKEIFVVESQHAKLKKYLSAKNFSLDKFVGCIDQIVKSQLTSIYESFEKSRIILKHKHNLPCFRLLWGFVALEALDIIEGELQWKLDLSPSTFVENEDICCDGELELFKENFTKQSKKQQQKQVDSISQAPRRRSHSTTSKSSVGLDLVELNKEPARHSSYVIKIPNLNQEPSEQVSDFIDLNQMSKSCNTHPLMKEIPDICQGDGNCGFRAISVCLGYGKDQWLYVRHQLLDELLSSYDIYAKVFTDGIDELRNSLCFSESLAPAEHWMVMPMTGVLIANSDITFFLLWRGLEHFQYHHAITIAHVHDNHNVMVQLEEDYPMPTILAYWICHRAPSTAG</sequence>
<dbReference type="PANTHER" id="PTHR31569">
    <property type="entry name" value="SWIM-TYPE DOMAIN-CONTAINING PROTEIN"/>
    <property type="match status" value="1"/>
</dbReference>
<protein>
    <recommendedName>
        <fullName evidence="2">MULE transposase domain-containing protein</fullName>
    </recommendedName>
</protein>
<organism evidence="3 4">
    <name type="scientific">Gossypium tomentosum</name>
    <name type="common">Hawaiian cotton</name>
    <name type="synonym">Gossypium sandvicense</name>
    <dbReference type="NCBI Taxonomy" id="34277"/>
    <lineage>
        <taxon>Eukaryota</taxon>
        <taxon>Viridiplantae</taxon>
        <taxon>Streptophyta</taxon>
        <taxon>Embryophyta</taxon>
        <taxon>Tracheophyta</taxon>
        <taxon>Spermatophyta</taxon>
        <taxon>Magnoliopsida</taxon>
        <taxon>eudicotyledons</taxon>
        <taxon>Gunneridae</taxon>
        <taxon>Pentapetalae</taxon>
        <taxon>rosids</taxon>
        <taxon>malvids</taxon>
        <taxon>Malvales</taxon>
        <taxon>Malvaceae</taxon>
        <taxon>Malvoideae</taxon>
        <taxon>Gossypium</taxon>
    </lineage>
</organism>
<evidence type="ECO:0000313" key="3">
    <source>
        <dbReference type="EMBL" id="TYH37823.1"/>
    </source>
</evidence>
<dbReference type="InterPro" id="IPR014842">
    <property type="entry name" value="AFT"/>
</dbReference>
<feature type="region of interest" description="Disordered" evidence="1">
    <location>
        <begin position="471"/>
        <end position="495"/>
    </location>
</feature>
<dbReference type="InterPro" id="IPR052579">
    <property type="entry name" value="Zinc_finger_SWIM"/>
</dbReference>
<dbReference type="Pfam" id="PF10551">
    <property type="entry name" value="MULE"/>
    <property type="match status" value="1"/>
</dbReference>
<dbReference type="GO" id="GO:0000981">
    <property type="term" value="F:DNA-binding transcription factor activity, RNA polymerase II-specific"/>
    <property type="evidence" value="ECO:0007669"/>
    <property type="project" value="InterPro"/>
</dbReference>
<dbReference type="InterPro" id="IPR018289">
    <property type="entry name" value="MULE_transposase_dom"/>
</dbReference>
<evidence type="ECO:0000256" key="1">
    <source>
        <dbReference type="SAM" id="MobiDB-lite"/>
    </source>
</evidence>
<reference evidence="3 4" key="1">
    <citation type="submission" date="2019-07" db="EMBL/GenBank/DDBJ databases">
        <title>WGS assembly of Gossypium tomentosum.</title>
        <authorList>
            <person name="Chen Z.J."/>
            <person name="Sreedasyam A."/>
            <person name="Ando A."/>
            <person name="Song Q."/>
            <person name="De L."/>
            <person name="Hulse-Kemp A."/>
            <person name="Ding M."/>
            <person name="Ye W."/>
            <person name="Kirkbride R."/>
            <person name="Jenkins J."/>
            <person name="Plott C."/>
            <person name="Lovell J."/>
            <person name="Lin Y.-M."/>
            <person name="Vaughn R."/>
            <person name="Liu B."/>
            <person name="Li W."/>
            <person name="Simpson S."/>
            <person name="Scheffler B."/>
            <person name="Saski C."/>
            <person name="Grover C."/>
            <person name="Hu G."/>
            <person name="Conover J."/>
            <person name="Carlson J."/>
            <person name="Shu S."/>
            <person name="Boston L."/>
            <person name="Williams M."/>
            <person name="Peterson D."/>
            <person name="Mcgee K."/>
            <person name="Jones D."/>
            <person name="Wendel J."/>
            <person name="Stelly D."/>
            <person name="Grimwood J."/>
            <person name="Schmutz J."/>
        </authorList>
    </citation>
    <scope>NUCLEOTIDE SEQUENCE [LARGE SCALE GENOMIC DNA]</scope>
    <source>
        <strain evidence="3">7179.01</strain>
    </source>
</reference>
<keyword evidence="4" id="KW-1185">Reference proteome</keyword>
<evidence type="ECO:0000313" key="4">
    <source>
        <dbReference type="Proteomes" id="UP000322667"/>
    </source>
</evidence>
<dbReference type="PANTHER" id="PTHR31569:SF4">
    <property type="entry name" value="SWIM-TYPE DOMAIN-CONTAINING PROTEIN"/>
    <property type="match status" value="1"/>
</dbReference>
<name>A0A5D2I6M9_GOSTO</name>
<proteinExistence type="predicted"/>
<accession>A0A5D2I6M9</accession>
<dbReference type="GO" id="GO:0010106">
    <property type="term" value="P:cellular response to iron ion starvation"/>
    <property type="evidence" value="ECO:0007669"/>
    <property type="project" value="InterPro"/>
</dbReference>
<dbReference type="GO" id="GO:0045944">
    <property type="term" value="P:positive regulation of transcription by RNA polymerase II"/>
    <property type="evidence" value="ECO:0007669"/>
    <property type="project" value="InterPro"/>
</dbReference>
<feature type="domain" description="MULE transposase" evidence="2">
    <location>
        <begin position="218"/>
        <end position="304"/>
    </location>
</feature>
<dbReference type="Proteomes" id="UP000322667">
    <property type="component" value="Chromosome D12"/>
</dbReference>